<dbReference type="PRINTS" id="PR00455">
    <property type="entry name" value="HTHTETR"/>
</dbReference>
<dbReference type="GO" id="GO:0003677">
    <property type="term" value="F:DNA binding"/>
    <property type="evidence" value="ECO:0007669"/>
    <property type="project" value="UniProtKB-UniRule"/>
</dbReference>
<evidence type="ECO:0000313" key="5">
    <source>
        <dbReference type="EMBL" id="QMW93146.1"/>
    </source>
</evidence>
<evidence type="ECO:0000256" key="2">
    <source>
        <dbReference type="PROSITE-ProRule" id="PRU00335"/>
    </source>
</evidence>
<dbReference type="EMBL" id="CP040627">
    <property type="protein sequence ID" value="QMW93146.1"/>
    <property type="molecule type" value="Genomic_DNA"/>
</dbReference>
<dbReference type="InterPro" id="IPR001647">
    <property type="entry name" value="HTH_TetR"/>
</dbReference>
<evidence type="ECO:0000256" key="1">
    <source>
        <dbReference type="ARBA" id="ARBA00023125"/>
    </source>
</evidence>
<dbReference type="Proteomes" id="UP000321089">
    <property type="component" value="Unassembled WGS sequence"/>
</dbReference>
<evidence type="ECO:0000313" key="7">
    <source>
        <dbReference type="Proteomes" id="UP000515243"/>
    </source>
</evidence>
<dbReference type="OrthoDB" id="2001996at2"/>
<dbReference type="PROSITE" id="PS50977">
    <property type="entry name" value="HTH_TETR_2"/>
    <property type="match status" value="1"/>
</dbReference>
<dbReference type="AlphaFoldDB" id="A0A0Q0TJE4"/>
<dbReference type="Proteomes" id="UP000515243">
    <property type="component" value="Chromosome 2"/>
</dbReference>
<proteinExistence type="predicted"/>
<accession>A0A0Q0TJE4</accession>
<name>A0A0Q0TJE4_CLOBU</name>
<evidence type="ECO:0000313" key="4">
    <source>
        <dbReference type="EMBL" id="GEQ20638.1"/>
    </source>
</evidence>
<dbReference type="Pfam" id="PF00440">
    <property type="entry name" value="TetR_N"/>
    <property type="match status" value="1"/>
</dbReference>
<keyword evidence="1 2" id="KW-0238">DNA-binding</keyword>
<dbReference type="Gene3D" id="1.10.357.10">
    <property type="entry name" value="Tetracycline Repressor, domain 2"/>
    <property type="match status" value="1"/>
</dbReference>
<evidence type="ECO:0000259" key="3">
    <source>
        <dbReference type="PROSITE" id="PS50977"/>
    </source>
</evidence>
<dbReference type="RefSeq" id="WP_002581362.1">
    <property type="nucleotide sequence ID" value="NZ_AP019717.1"/>
</dbReference>
<feature type="domain" description="HTH tetR-type" evidence="3">
    <location>
        <begin position="1"/>
        <end position="61"/>
    </location>
</feature>
<feature type="DNA-binding region" description="H-T-H motif" evidence="2">
    <location>
        <begin position="24"/>
        <end position="43"/>
    </location>
</feature>
<reference evidence="4 6" key="2">
    <citation type="submission" date="2019-07" db="EMBL/GenBank/DDBJ databases">
        <title>Whole genome shotgun sequence of Clostridium butyricum NBRC 3858.</title>
        <authorList>
            <person name="Hosoyama A."/>
            <person name="Uohara A."/>
            <person name="Ohji S."/>
            <person name="Ichikawa N."/>
        </authorList>
    </citation>
    <scope>NUCLEOTIDE SEQUENCE [LARGE SCALE GENOMIC DNA]</scope>
    <source>
        <strain evidence="4 6">NBRC 3858</strain>
    </source>
</reference>
<dbReference type="EMBL" id="BKBC01000011">
    <property type="protein sequence ID" value="GEQ20638.1"/>
    <property type="molecule type" value="Genomic_DNA"/>
</dbReference>
<sequence>MKNEDKILKAALAVVKEHTISGTRMHLIAEKAGMVQSNIHYYFKTKGDLMSALQRTVLEKCLELRKNYRKNIKEYTLEEELDVFIAQKKAFILKYREYDYAEVDFWVQGRINKEMKDCFAESFEGWRKEIRGMLQKYEPELSDKANECLPYQIVSYLEGATIQYLVDEKRIDLDAYFEFGKKMILTIIEEEVHKLQ</sequence>
<dbReference type="KEGG" id="cbut:ATN24_19955"/>
<dbReference type="GeneID" id="92946455"/>
<dbReference type="SUPFAM" id="SSF46689">
    <property type="entry name" value="Homeodomain-like"/>
    <property type="match status" value="1"/>
</dbReference>
<organism evidence="4 6">
    <name type="scientific">Clostridium butyricum</name>
    <dbReference type="NCBI Taxonomy" id="1492"/>
    <lineage>
        <taxon>Bacteria</taxon>
        <taxon>Bacillati</taxon>
        <taxon>Bacillota</taxon>
        <taxon>Clostridia</taxon>
        <taxon>Eubacteriales</taxon>
        <taxon>Clostridiaceae</taxon>
        <taxon>Clostridium</taxon>
    </lineage>
</organism>
<dbReference type="InterPro" id="IPR009057">
    <property type="entry name" value="Homeodomain-like_sf"/>
</dbReference>
<protein>
    <submittedName>
        <fullName evidence="5">TetR/AcrR family transcriptional regulator</fullName>
    </submittedName>
</protein>
<reference evidence="5 7" key="1">
    <citation type="submission" date="2019-05" db="EMBL/GenBank/DDBJ databases">
        <authorList>
            <person name="Schori C."/>
            <person name="Ahrens C."/>
        </authorList>
    </citation>
    <scope>NUCLEOTIDE SEQUENCE [LARGE SCALE GENOMIC DNA]</scope>
    <source>
        <strain evidence="5 7">DSM 10702</strain>
    </source>
</reference>
<gene>
    <name evidence="4" type="ORF">CBU02nite_11440</name>
    <name evidence="5" type="ORF">FF104_19730</name>
</gene>
<evidence type="ECO:0000313" key="6">
    <source>
        <dbReference type="Proteomes" id="UP000321089"/>
    </source>
</evidence>